<dbReference type="Proteomes" id="UP000553888">
    <property type="component" value="Unassembled WGS sequence"/>
</dbReference>
<gene>
    <name evidence="9" type="ORF">BJ979_000411</name>
</gene>
<feature type="domain" description="Major facilitator superfamily (MFS) profile" evidence="8">
    <location>
        <begin position="1"/>
        <end position="444"/>
    </location>
</feature>
<dbReference type="PROSITE" id="PS50850">
    <property type="entry name" value="MFS"/>
    <property type="match status" value="1"/>
</dbReference>
<feature type="transmembrane region" description="Helical" evidence="7">
    <location>
        <begin position="199"/>
        <end position="216"/>
    </location>
</feature>
<accession>A0A852YKQ8</accession>
<feature type="transmembrane region" description="Helical" evidence="7">
    <location>
        <begin position="134"/>
        <end position="151"/>
    </location>
</feature>
<evidence type="ECO:0000256" key="4">
    <source>
        <dbReference type="ARBA" id="ARBA00022692"/>
    </source>
</evidence>
<evidence type="ECO:0000313" key="10">
    <source>
        <dbReference type="Proteomes" id="UP000553888"/>
    </source>
</evidence>
<dbReference type="EMBL" id="JACBZY010000001">
    <property type="protein sequence ID" value="NYG97785.1"/>
    <property type="molecule type" value="Genomic_DNA"/>
</dbReference>
<keyword evidence="4 7" id="KW-0812">Transmembrane</keyword>
<feature type="transmembrane region" description="Helical" evidence="7">
    <location>
        <begin position="41"/>
        <end position="63"/>
    </location>
</feature>
<feature type="transmembrane region" description="Helical" evidence="7">
    <location>
        <begin position="333"/>
        <end position="354"/>
    </location>
</feature>
<proteinExistence type="predicted"/>
<keyword evidence="10" id="KW-1185">Reference proteome</keyword>
<keyword evidence="5 7" id="KW-1133">Transmembrane helix</keyword>
<dbReference type="InterPro" id="IPR011701">
    <property type="entry name" value="MFS"/>
</dbReference>
<evidence type="ECO:0000313" key="9">
    <source>
        <dbReference type="EMBL" id="NYG97785.1"/>
    </source>
</evidence>
<protein>
    <submittedName>
        <fullName evidence="9">MFS family permease</fullName>
    </submittedName>
</protein>
<evidence type="ECO:0000256" key="7">
    <source>
        <dbReference type="SAM" id="Phobius"/>
    </source>
</evidence>
<dbReference type="PANTHER" id="PTHR23517:SF3">
    <property type="entry name" value="INTEGRAL MEMBRANE TRANSPORT PROTEIN"/>
    <property type="match status" value="1"/>
</dbReference>
<dbReference type="InterPro" id="IPR050171">
    <property type="entry name" value="MFS_Transporters"/>
</dbReference>
<dbReference type="InterPro" id="IPR036259">
    <property type="entry name" value="MFS_trans_sf"/>
</dbReference>
<reference evidence="9 10" key="1">
    <citation type="submission" date="2020-07" db="EMBL/GenBank/DDBJ databases">
        <title>Sequencing the genomes of 1000 actinobacteria strains.</title>
        <authorList>
            <person name="Klenk H.-P."/>
        </authorList>
    </citation>
    <scope>NUCLEOTIDE SEQUENCE [LARGE SCALE GENOMIC DNA]</scope>
    <source>
        <strain evidence="9 10">DSM 23141</strain>
    </source>
</reference>
<name>A0A852YKQ8_9MICO</name>
<keyword evidence="6 7" id="KW-0472">Membrane</keyword>
<feature type="transmembrane region" description="Helical" evidence="7">
    <location>
        <begin position="360"/>
        <end position="379"/>
    </location>
</feature>
<keyword evidence="2" id="KW-0813">Transport</keyword>
<feature type="transmembrane region" description="Helical" evidence="7">
    <location>
        <begin position="69"/>
        <end position="92"/>
    </location>
</feature>
<evidence type="ECO:0000256" key="3">
    <source>
        <dbReference type="ARBA" id="ARBA00022475"/>
    </source>
</evidence>
<feature type="transmembrane region" description="Helical" evidence="7">
    <location>
        <begin position="299"/>
        <end position="321"/>
    </location>
</feature>
<keyword evidence="3" id="KW-1003">Cell membrane</keyword>
<dbReference type="SUPFAM" id="SSF103473">
    <property type="entry name" value="MFS general substrate transporter"/>
    <property type="match status" value="1"/>
</dbReference>
<dbReference type="Pfam" id="PF07690">
    <property type="entry name" value="MFS_1"/>
    <property type="match status" value="1"/>
</dbReference>
<feature type="transmembrane region" description="Helical" evidence="7">
    <location>
        <begin position="265"/>
        <end position="287"/>
    </location>
</feature>
<evidence type="ECO:0000256" key="5">
    <source>
        <dbReference type="ARBA" id="ARBA00022989"/>
    </source>
</evidence>
<dbReference type="AlphaFoldDB" id="A0A852YKQ8"/>
<evidence type="ECO:0000256" key="6">
    <source>
        <dbReference type="ARBA" id="ARBA00023136"/>
    </source>
</evidence>
<feature type="transmembrane region" description="Helical" evidence="7">
    <location>
        <begin position="417"/>
        <end position="438"/>
    </location>
</feature>
<comment type="subcellular location">
    <subcellularLocation>
        <location evidence="1">Cell membrane</location>
        <topology evidence="1">Multi-pass membrane protein</topology>
    </subcellularLocation>
</comment>
<organism evidence="9 10">
    <name type="scientific">Schumannella luteola</name>
    <dbReference type="NCBI Taxonomy" id="472059"/>
    <lineage>
        <taxon>Bacteria</taxon>
        <taxon>Bacillati</taxon>
        <taxon>Actinomycetota</taxon>
        <taxon>Actinomycetes</taxon>
        <taxon>Micrococcales</taxon>
        <taxon>Microbacteriaceae</taxon>
        <taxon>Schumannella</taxon>
    </lineage>
</organism>
<sequence>MSGMLTPVDGNDLAAGEGADGASGAAHPVPSSRPTRRPWPLLWGAMFACSWGGNQFSPLLLLYVHEQHFSEVAVTVLLGVYVLGLIPALLLAGSLSDRHGRRPVVIVGVIAALIGSGLLALGGLGFGWLMAGRLLSGVTVGVAMSAGISWMKELSQAPHDPGADAASGARRGSLAFTLGSAAGALVAGVLAQWGPIPTVLPFVIHLVVAVPFLVLVTRLPETAVGAIGVGGALGSGSAGVGSDVRGVGGPWWAQLRIPAASHKRFVRVVAVAAPWIFAAAAMGYGYLPTRLADQTAPFGIAYATAATVIALGASSLIQPVARRVHSLESARGLGVGTLGIAVGLVLVTIAIVIGSPVLGLVANAVLGCGFGISLVSGLLEVQRIAGARDLAGLTGVFYALAYAGFLLPTAISALALVIPAIDLLVAVVALAALAIVVVRLSSRRHLPEG</sequence>
<dbReference type="Gene3D" id="1.20.1250.20">
    <property type="entry name" value="MFS general substrate transporter like domains"/>
    <property type="match status" value="1"/>
</dbReference>
<evidence type="ECO:0000259" key="8">
    <source>
        <dbReference type="PROSITE" id="PS50850"/>
    </source>
</evidence>
<dbReference type="GO" id="GO:0022857">
    <property type="term" value="F:transmembrane transporter activity"/>
    <property type="evidence" value="ECO:0007669"/>
    <property type="project" value="InterPro"/>
</dbReference>
<dbReference type="InterPro" id="IPR020846">
    <property type="entry name" value="MFS_dom"/>
</dbReference>
<dbReference type="GO" id="GO:0005886">
    <property type="term" value="C:plasma membrane"/>
    <property type="evidence" value="ECO:0007669"/>
    <property type="project" value="UniProtKB-SubCell"/>
</dbReference>
<feature type="transmembrane region" description="Helical" evidence="7">
    <location>
        <begin position="391"/>
        <end position="411"/>
    </location>
</feature>
<dbReference type="PANTHER" id="PTHR23517">
    <property type="entry name" value="RESISTANCE PROTEIN MDTM, PUTATIVE-RELATED-RELATED"/>
    <property type="match status" value="1"/>
</dbReference>
<evidence type="ECO:0000256" key="1">
    <source>
        <dbReference type="ARBA" id="ARBA00004651"/>
    </source>
</evidence>
<feature type="transmembrane region" description="Helical" evidence="7">
    <location>
        <begin position="172"/>
        <end position="193"/>
    </location>
</feature>
<evidence type="ECO:0000256" key="2">
    <source>
        <dbReference type="ARBA" id="ARBA00022448"/>
    </source>
</evidence>
<feature type="transmembrane region" description="Helical" evidence="7">
    <location>
        <begin position="104"/>
        <end position="128"/>
    </location>
</feature>
<comment type="caution">
    <text evidence="9">The sequence shown here is derived from an EMBL/GenBank/DDBJ whole genome shotgun (WGS) entry which is preliminary data.</text>
</comment>